<comment type="caution">
    <text evidence="1">The sequence shown here is derived from an EMBL/GenBank/DDBJ whole genome shotgun (WGS) entry which is preliminary data.</text>
</comment>
<name>A0ABV3GHA3_MICGL</name>
<accession>A0ABV3GHA3</accession>
<dbReference type="EMBL" id="JBFALK010000010">
    <property type="protein sequence ID" value="MEV0970961.1"/>
    <property type="molecule type" value="Genomic_DNA"/>
</dbReference>
<evidence type="ECO:0000313" key="1">
    <source>
        <dbReference type="EMBL" id="MEV0970961.1"/>
    </source>
</evidence>
<evidence type="ECO:0000313" key="2">
    <source>
        <dbReference type="Proteomes" id="UP001551675"/>
    </source>
</evidence>
<organism evidence="1 2">
    <name type="scientific">Microtetraspora glauca</name>
    <dbReference type="NCBI Taxonomy" id="1996"/>
    <lineage>
        <taxon>Bacteria</taxon>
        <taxon>Bacillati</taxon>
        <taxon>Actinomycetota</taxon>
        <taxon>Actinomycetes</taxon>
        <taxon>Streptosporangiales</taxon>
        <taxon>Streptosporangiaceae</taxon>
        <taxon>Microtetraspora</taxon>
    </lineage>
</organism>
<reference evidence="1 2" key="1">
    <citation type="submission" date="2024-06" db="EMBL/GenBank/DDBJ databases">
        <title>The Natural Products Discovery Center: Release of the First 8490 Sequenced Strains for Exploring Actinobacteria Biosynthetic Diversity.</title>
        <authorList>
            <person name="Kalkreuter E."/>
            <person name="Kautsar S.A."/>
            <person name="Yang D."/>
            <person name="Bader C.D."/>
            <person name="Teijaro C.N."/>
            <person name="Fluegel L."/>
            <person name="Davis C.M."/>
            <person name="Simpson J.R."/>
            <person name="Lauterbach L."/>
            <person name="Steele A.D."/>
            <person name="Gui C."/>
            <person name="Meng S."/>
            <person name="Li G."/>
            <person name="Viehrig K."/>
            <person name="Ye F."/>
            <person name="Su P."/>
            <person name="Kiefer A.F."/>
            <person name="Nichols A."/>
            <person name="Cepeda A.J."/>
            <person name="Yan W."/>
            <person name="Fan B."/>
            <person name="Jiang Y."/>
            <person name="Adhikari A."/>
            <person name="Zheng C.-J."/>
            <person name="Schuster L."/>
            <person name="Cowan T.M."/>
            <person name="Smanski M.J."/>
            <person name="Chevrette M.G."/>
            <person name="De Carvalho L.P.S."/>
            <person name="Shen B."/>
        </authorList>
    </citation>
    <scope>NUCLEOTIDE SEQUENCE [LARGE SCALE GENOMIC DNA]</scope>
    <source>
        <strain evidence="1 2">NPDC050100</strain>
    </source>
</reference>
<protein>
    <submittedName>
        <fullName evidence="1">Uncharacterized protein</fullName>
    </submittedName>
</protein>
<dbReference type="Proteomes" id="UP001551675">
    <property type="component" value="Unassembled WGS sequence"/>
</dbReference>
<dbReference type="RefSeq" id="WP_358134777.1">
    <property type="nucleotide sequence ID" value="NZ_JBFALK010000010.1"/>
</dbReference>
<keyword evidence="2" id="KW-1185">Reference proteome</keyword>
<sequence length="310" mass="34681">MSRRAHRGTATEVDDREAATVLLSAALLEIRYLSRPVRRESEEASPADDLQHIWFLADLCHNLPGVARPRAWPPSRTNAPRSRREQAMMERPMSWTWNTAGPEGRAWITAQLDRAHCPWTPPPPLPDAAKEPPELSLRQRLGLPLRWPIRAPAGHQPLPAEARVLKAVDAQTLFALYAEAGRLRLGLGTGGPWLRAHLDQHGTHYLVPDPPGYYWPGNSNGRGGKIDWWQCTTLLRMTDGEQVTSRIAVLPETFAALPSTLSRSRQRRLVHLARATERGIGLWRHDHKADCDPRSCGFVPEQPPDETGAS</sequence>
<proteinExistence type="predicted"/>
<gene>
    <name evidence="1" type="ORF">AB0I59_20220</name>
</gene>